<feature type="domain" description="DNA helicase Pif1-like DEAD-box helicase" evidence="3">
    <location>
        <begin position="238"/>
        <end position="401"/>
    </location>
</feature>
<comment type="catalytic activity">
    <reaction evidence="1">
        <text>ATP + H2O = ADP + phosphate + H(+)</text>
        <dbReference type="Rhea" id="RHEA:13065"/>
        <dbReference type="ChEBI" id="CHEBI:15377"/>
        <dbReference type="ChEBI" id="CHEBI:15378"/>
        <dbReference type="ChEBI" id="CHEBI:30616"/>
        <dbReference type="ChEBI" id="CHEBI:43474"/>
        <dbReference type="ChEBI" id="CHEBI:456216"/>
        <dbReference type="EC" id="5.6.2.3"/>
    </reaction>
</comment>
<feature type="coiled-coil region" evidence="2">
    <location>
        <begin position="78"/>
        <end position="105"/>
    </location>
</feature>
<comment type="similarity">
    <text evidence="1">Belongs to the helicase family.</text>
</comment>
<keyword evidence="1" id="KW-0227">DNA damage</keyword>
<dbReference type="GeneID" id="104710218"/>
<name>A0ABM0TEB2_CAMSA</name>
<sequence>MDKELGDPIILGRPFLATDGAVIDVKEGLVTLNIAKDVIMKFDINNPTNLPSRYQHFVLNDKGGHEISSEVETPRVKLSSQEESVEKLKGSVQELTDLVKDLQVQLNKRPFYESVDGFGMNWTCASRLASPLDRSTRGNPRELWNKNWRYLAEDVHHNRRKIFDFTDLDLTDVELEQYALIEIEDLLVENDKSLTNFHDMPLPDKAILKRISHNCLAEDLQFDVNKERDDHSRLFPSLNEEQKQVYNAALKSVENKSGKLFFLLGPGGTGKTFLYQTIIAKLRSIRKIVIHVASAGIAALLLHGERTAHSRFKIPININEGSTCEIKAGTMLAMLISKADLVIWDEASMAHRHAFEAVNRTIIELMALDDETALTKPFGGKTVLLRGDFRQILHVIPQGSR</sequence>
<dbReference type="SUPFAM" id="SSF52540">
    <property type="entry name" value="P-loop containing nucleoside triphosphate hydrolases"/>
    <property type="match status" value="1"/>
</dbReference>
<keyword evidence="1" id="KW-0234">DNA repair</keyword>
<dbReference type="Proteomes" id="UP000694864">
    <property type="component" value="Chromosome 1"/>
</dbReference>
<dbReference type="RefSeq" id="XP_010425095.1">
    <property type="nucleotide sequence ID" value="XM_010426793.1"/>
</dbReference>
<keyword evidence="1" id="KW-0378">Hydrolase</keyword>
<evidence type="ECO:0000256" key="2">
    <source>
        <dbReference type="SAM" id="Coils"/>
    </source>
</evidence>
<dbReference type="InterPro" id="IPR010285">
    <property type="entry name" value="DNA_helicase_pif1-like_DEAD"/>
</dbReference>
<reference evidence="4" key="1">
    <citation type="journal article" date="2014" name="Nat. Commun.">
        <title>The emerging biofuel crop Camelina sativa retains a highly undifferentiated hexaploid genome structure.</title>
        <authorList>
            <person name="Kagale S."/>
            <person name="Koh C."/>
            <person name="Nixon J."/>
            <person name="Bollina V."/>
            <person name="Clarke W.E."/>
            <person name="Tuteja R."/>
            <person name="Spillane C."/>
            <person name="Robinson S.J."/>
            <person name="Links M.G."/>
            <person name="Clarke C."/>
            <person name="Higgins E.E."/>
            <person name="Huebert T."/>
            <person name="Sharpe A.G."/>
            <person name="Parkin I.A."/>
        </authorList>
    </citation>
    <scope>NUCLEOTIDE SEQUENCE [LARGE SCALE GENOMIC DNA]</scope>
    <source>
        <strain evidence="4">cv. DH55</strain>
    </source>
</reference>
<evidence type="ECO:0000313" key="5">
    <source>
        <dbReference type="RefSeq" id="XP_010425095.1"/>
    </source>
</evidence>
<organism evidence="4 5">
    <name type="scientific">Camelina sativa</name>
    <name type="common">False flax</name>
    <name type="synonym">Myagrum sativum</name>
    <dbReference type="NCBI Taxonomy" id="90675"/>
    <lineage>
        <taxon>Eukaryota</taxon>
        <taxon>Viridiplantae</taxon>
        <taxon>Streptophyta</taxon>
        <taxon>Embryophyta</taxon>
        <taxon>Tracheophyta</taxon>
        <taxon>Spermatophyta</taxon>
        <taxon>Magnoliopsida</taxon>
        <taxon>eudicotyledons</taxon>
        <taxon>Gunneridae</taxon>
        <taxon>Pentapetalae</taxon>
        <taxon>rosids</taxon>
        <taxon>malvids</taxon>
        <taxon>Brassicales</taxon>
        <taxon>Brassicaceae</taxon>
        <taxon>Camelineae</taxon>
        <taxon>Camelina</taxon>
    </lineage>
</organism>
<keyword evidence="1" id="KW-0067">ATP-binding</keyword>
<accession>A0ABM0TEB2</accession>
<dbReference type="Pfam" id="PF05970">
    <property type="entry name" value="PIF1"/>
    <property type="match status" value="1"/>
</dbReference>
<reference evidence="5" key="2">
    <citation type="submission" date="2025-08" db="UniProtKB">
        <authorList>
            <consortium name="RefSeq"/>
        </authorList>
    </citation>
    <scope>IDENTIFICATION</scope>
    <source>
        <tissue evidence="5">Leaf</tissue>
    </source>
</reference>
<keyword evidence="1" id="KW-0347">Helicase</keyword>
<dbReference type="PANTHER" id="PTHR10492:SF90">
    <property type="entry name" value="ATP-DEPENDENT DNA HELICASE"/>
    <property type="match status" value="1"/>
</dbReference>
<keyword evidence="1" id="KW-0547">Nucleotide-binding</keyword>
<dbReference type="Gene3D" id="3.40.50.300">
    <property type="entry name" value="P-loop containing nucleotide triphosphate hydrolases"/>
    <property type="match status" value="1"/>
</dbReference>
<keyword evidence="2" id="KW-0175">Coiled coil</keyword>
<dbReference type="PANTHER" id="PTHR10492">
    <property type="match status" value="1"/>
</dbReference>
<comment type="cofactor">
    <cofactor evidence="1">
        <name>Mg(2+)</name>
        <dbReference type="ChEBI" id="CHEBI:18420"/>
    </cofactor>
</comment>
<protein>
    <recommendedName>
        <fullName evidence="1">ATP-dependent DNA helicase</fullName>
        <ecNumber evidence="1">5.6.2.3</ecNumber>
    </recommendedName>
</protein>
<evidence type="ECO:0000313" key="4">
    <source>
        <dbReference type="Proteomes" id="UP000694864"/>
    </source>
</evidence>
<keyword evidence="4" id="KW-1185">Reference proteome</keyword>
<evidence type="ECO:0000256" key="1">
    <source>
        <dbReference type="RuleBase" id="RU363044"/>
    </source>
</evidence>
<evidence type="ECO:0000259" key="3">
    <source>
        <dbReference type="Pfam" id="PF05970"/>
    </source>
</evidence>
<dbReference type="EC" id="5.6.2.3" evidence="1"/>
<gene>
    <name evidence="5" type="primary">LOC104710218</name>
</gene>
<proteinExistence type="inferred from homology"/>
<dbReference type="InterPro" id="IPR027417">
    <property type="entry name" value="P-loop_NTPase"/>
</dbReference>
<keyword evidence="1" id="KW-0233">DNA recombination</keyword>